<dbReference type="EMBL" id="CAXAMM010008613">
    <property type="protein sequence ID" value="CAK9017909.1"/>
    <property type="molecule type" value="Genomic_DNA"/>
</dbReference>
<keyword evidence="2" id="KW-0732">Signal</keyword>
<evidence type="ECO:0000313" key="3">
    <source>
        <dbReference type="EMBL" id="CAK9017909.1"/>
    </source>
</evidence>
<keyword evidence="1" id="KW-1133">Transmembrane helix</keyword>
<proteinExistence type="predicted"/>
<comment type="caution">
    <text evidence="3">The sequence shown here is derived from an EMBL/GenBank/DDBJ whole genome shotgun (WGS) entry which is preliminary data.</text>
</comment>
<organism evidence="3 4">
    <name type="scientific">Durusdinium trenchii</name>
    <dbReference type="NCBI Taxonomy" id="1381693"/>
    <lineage>
        <taxon>Eukaryota</taxon>
        <taxon>Sar</taxon>
        <taxon>Alveolata</taxon>
        <taxon>Dinophyceae</taxon>
        <taxon>Suessiales</taxon>
        <taxon>Symbiodiniaceae</taxon>
        <taxon>Durusdinium</taxon>
    </lineage>
</organism>
<sequence>MQWRRWLVGPLLPFVLLLVALLVATNLPSTIIKCEVKETGNEAHHAPSEAKLIDCKRPIAAKTEIPQLGDFTRPAFTVNYWLASTGPLWPYFVLLMQVCDDDLTIPERWEWQRFPSVKSMKILAVFLSMSCLRLLFFICMRPYNRFVSDHIVLVTCMLAQLQISLALGKNTLLYWIAWAMVLLGLFEAFITAWFYHTVFASWTGCLSGLAFQGFTCWVARDLEDFGPKYVDCTLDAKDYMQLEDAANPKKRPSGPRR</sequence>
<feature type="transmembrane region" description="Helical" evidence="1">
    <location>
        <begin position="122"/>
        <end position="139"/>
    </location>
</feature>
<accession>A0ABP0JTV7</accession>
<reference evidence="3 4" key="1">
    <citation type="submission" date="2024-02" db="EMBL/GenBank/DDBJ databases">
        <authorList>
            <person name="Chen Y."/>
            <person name="Shah S."/>
            <person name="Dougan E. K."/>
            <person name="Thang M."/>
            <person name="Chan C."/>
        </authorList>
    </citation>
    <scope>NUCLEOTIDE SEQUENCE [LARGE SCALE GENOMIC DNA]</scope>
</reference>
<gene>
    <name evidence="3" type="ORF">SCF082_LOCUS13861</name>
</gene>
<protein>
    <submittedName>
        <fullName evidence="3">Uncharacterized protein</fullName>
    </submittedName>
</protein>
<name>A0ABP0JTV7_9DINO</name>
<feature type="signal peptide" evidence="2">
    <location>
        <begin position="1"/>
        <end position="24"/>
    </location>
</feature>
<keyword evidence="1" id="KW-0812">Transmembrane</keyword>
<evidence type="ECO:0000313" key="4">
    <source>
        <dbReference type="Proteomes" id="UP001642464"/>
    </source>
</evidence>
<keyword evidence="4" id="KW-1185">Reference proteome</keyword>
<feature type="transmembrane region" description="Helical" evidence="1">
    <location>
        <begin position="173"/>
        <end position="195"/>
    </location>
</feature>
<feature type="chain" id="PRO_5045705991" evidence="2">
    <location>
        <begin position="25"/>
        <end position="257"/>
    </location>
</feature>
<evidence type="ECO:0000256" key="1">
    <source>
        <dbReference type="SAM" id="Phobius"/>
    </source>
</evidence>
<keyword evidence="1" id="KW-0472">Membrane</keyword>
<dbReference type="Proteomes" id="UP001642464">
    <property type="component" value="Unassembled WGS sequence"/>
</dbReference>
<evidence type="ECO:0000256" key="2">
    <source>
        <dbReference type="SAM" id="SignalP"/>
    </source>
</evidence>
<feature type="transmembrane region" description="Helical" evidence="1">
    <location>
        <begin position="151"/>
        <end position="167"/>
    </location>
</feature>